<dbReference type="PANTHER" id="PTHR14795">
    <property type="entry name" value="HELICASE RELATED"/>
    <property type="match status" value="1"/>
</dbReference>
<dbReference type="Pfam" id="PF24394">
    <property type="entry name" value="TMEM62_C"/>
    <property type="match status" value="1"/>
</dbReference>
<dbReference type="Pfam" id="PF24384">
    <property type="entry name" value="Ig_TMM62"/>
    <property type="match status" value="1"/>
</dbReference>
<feature type="transmembrane region" description="Helical" evidence="1">
    <location>
        <begin position="588"/>
        <end position="608"/>
    </location>
</feature>
<name>A0ABD1E4T0_HYPHA</name>
<proteinExistence type="predicted"/>
<organism evidence="5 6">
    <name type="scientific">Hypothenemus hampei</name>
    <name type="common">Coffee berry borer</name>
    <dbReference type="NCBI Taxonomy" id="57062"/>
    <lineage>
        <taxon>Eukaryota</taxon>
        <taxon>Metazoa</taxon>
        <taxon>Ecdysozoa</taxon>
        <taxon>Arthropoda</taxon>
        <taxon>Hexapoda</taxon>
        <taxon>Insecta</taxon>
        <taxon>Pterygota</taxon>
        <taxon>Neoptera</taxon>
        <taxon>Endopterygota</taxon>
        <taxon>Coleoptera</taxon>
        <taxon>Polyphaga</taxon>
        <taxon>Cucujiformia</taxon>
        <taxon>Curculionidae</taxon>
        <taxon>Scolytinae</taxon>
        <taxon>Hypothenemus</taxon>
    </lineage>
</organism>
<feature type="domain" description="TMEM62 Ig-like" evidence="3">
    <location>
        <begin position="319"/>
        <end position="422"/>
    </location>
</feature>
<feature type="transmembrane region" description="Helical" evidence="1">
    <location>
        <begin position="614"/>
        <end position="636"/>
    </location>
</feature>
<dbReference type="Proteomes" id="UP001566132">
    <property type="component" value="Unassembled WGS sequence"/>
</dbReference>
<dbReference type="Pfam" id="PF00149">
    <property type="entry name" value="Metallophos"/>
    <property type="match status" value="1"/>
</dbReference>
<dbReference type="PANTHER" id="PTHR14795:SF0">
    <property type="entry name" value="TRANSMEMBRANE PROTEIN 62"/>
    <property type="match status" value="1"/>
</dbReference>
<dbReference type="AlphaFoldDB" id="A0ABD1E4T0"/>
<dbReference type="InterPro" id="IPR041871">
    <property type="entry name" value="MPP_TMEM62"/>
</dbReference>
<keyword evidence="1" id="KW-1133">Transmembrane helix</keyword>
<gene>
    <name evidence="5" type="ORF">ABEB36_013633</name>
</gene>
<protein>
    <recommendedName>
        <fullName evidence="7">Calcineurin-like phosphoesterase domain-containing protein</fullName>
    </recommendedName>
</protein>
<evidence type="ECO:0000259" key="3">
    <source>
        <dbReference type="Pfam" id="PF24384"/>
    </source>
</evidence>
<evidence type="ECO:0008006" key="7">
    <source>
        <dbReference type="Google" id="ProtNLM"/>
    </source>
</evidence>
<reference evidence="5 6" key="1">
    <citation type="submission" date="2024-05" db="EMBL/GenBank/DDBJ databases">
        <title>Genetic variation in Jamaican populations of the coffee berry borer (Hypothenemus hampei).</title>
        <authorList>
            <person name="Errbii M."/>
            <person name="Myrie A."/>
        </authorList>
    </citation>
    <scope>NUCLEOTIDE SEQUENCE [LARGE SCALE GENOMIC DNA]</scope>
    <source>
        <strain evidence="5">JA-Hopewell-2020-01-JO</strain>
        <tissue evidence="5">Whole body</tissue>
    </source>
</reference>
<dbReference type="EMBL" id="JBDJPC010000011">
    <property type="protein sequence ID" value="KAL1489693.1"/>
    <property type="molecule type" value="Genomic_DNA"/>
</dbReference>
<sequence>MRISKTAIGALVSMILVAILLANILSVISTNSTHHSQFSHDDVKEKFLKIGDKFANLIWFLQISDIHISIFRDPGRITEFKEFCHYTIDRITPKVVLATGDLTDAKTKDSIGSQQFESEWRHYKDILEEFDISRKTIWLDIRGNHDNFNVIGVKSKHNFFTNYSVQGKEHPRSYITQVKKETTVYSFVGVDACLEPGPRRPFNFVGILDQSEVDEINNLLKQIEKSGSNYTIWFGHFPTSCILSSGSENIRNLIKKDPNGLVYVCGHLHTLGGVVPEMYTMQKAGFLELELGDWKDNRMYRLMAIDHGMFSFIDVHHRDWPVVLLTNPKHSLFINPLKENIDNIIKSTHIRVLAFSLARIKIVRVRIDKEPWTDLKHIKGPLYVTSWDASKYNRGLHYIEVYVKDTEGREKTEKSPFALDGTKLTFGVLPRLALMSNLSYIFWSFFIVTLIVYLLPLILMKYFHKAITAGFFAQPRLKGNCIKCWTKRLWILTTVNRIFWPMVLYPLYLVFGPWSVGYIVEDYIGVIFSWGIFVDGAFLPGSFTYAYGFIQMITFQIPLTFILISTVYQRYNQLSLKPGKASFKRTIVAHLPFAIVFTIQVIMAYLFWLAYGTMAFILGPLRTWSLVLAAIVYYTALHLPESCFRRAKDICFTKSESSSVNCDPVNLELQQSMEKVGKTN</sequence>
<dbReference type="InterPro" id="IPR056230">
    <property type="entry name" value="TMEM62_C"/>
</dbReference>
<dbReference type="SUPFAM" id="SSF56300">
    <property type="entry name" value="Metallo-dependent phosphatases"/>
    <property type="match status" value="1"/>
</dbReference>
<evidence type="ECO:0000313" key="5">
    <source>
        <dbReference type="EMBL" id="KAL1489693.1"/>
    </source>
</evidence>
<feature type="transmembrane region" description="Helical" evidence="1">
    <location>
        <begin position="545"/>
        <end position="568"/>
    </location>
</feature>
<evidence type="ECO:0000313" key="6">
    <source>
        <dbReference type="Proteomes" id="UP001566132"/>
    </source>
</evidence>
<accession>A0ABD1E4T0</accession>
<evidence type="ECO:0000256" key="1">
    <source>
        <dbReference type="SAM" id="Phobius"/>
    </source>
</evidence>
<keyword evidence="1" id="KW-0472">Membrane</keyword>
<dbReference type="CDD" id="cd07401">
    <property type="entry name" value="MPP_TMEM62_N"/>
    <property type="match status" value="1"/>
</dbReference>
<comment type="caution">
    <text evidence="5">The sequence shown here is derived from an EMBL/GenBank/DDBJ whole genome shotgun (WGS) entry which is preliminary data.</text>
</comment>
<evidence type="ECO:0000259" key="2">
    <source>
        <dbReference type="Pfam" id="PF00149"/>
    </source>
</evidence>
<feature type="domain" description="Calcineurin-like phosphoesterase" evidence="2">
    <location>
        <begin position="59"/>
        <end position="270"/>
    </location>
</feature>
<feature type="domain" description="TMEM62 C-terminal" evidence="4">
    <location>
        <begin position="440"/>
        <end position="570"/>
    </location>
</feature>
<feature type="transmembrane region" description="Helical" evidence="1">
    <location>
        <begin position="507"/>
        <end position="533"/>
    </location>
</feature>
<dbReference type="InterPro" id="IPR004843">
    <property type="entry name" value="Calcineurin-like_PHP"/>
</dbReference>
<keyword evidence="6" id="KW-1185">Reference proteome</keyword>
<dbReference type="Gene3D" id="3.60.21.10">
    <property type="match status" value="1"/>
</dbReference>
<dbReference type="InterPro" id="IPR056229">
    <property type="entry name" value="Ig_TMM62"/>
</dbReference>
<feature type="transmembrane region" description="Helical" evidence="1">
    <location>
        <begin position="440"/>
        <end position="459"/>
    </location>
</feature>
<dbReference type="InterPro" id="IPR029052">
    <property type="entry name" value="Metallo-depent_PP-like"/>
</dbReference>
<evidence type="ECO:0000259" key="4">
    <source>
        <dbReference type="Pfam" id="PF24394"/>
    </source>
</evidence>
<keyword evidence="1" id="KW-0812">Transmembrane</keyword>